<dbReference type="InterPro" id="IPR000276">
    <property type="entry name" value="GPCR_Rhodpsn"/>
</dbReference>
<dbReference type="Proteomes" id="UP001432322">
    <property type="component" value="Unassembled WGS sequence"/>
</dbReference>
<feature type="transmembrane region" description="Helical" evidence="13">
    <location>
        <begin position="246"/>
        <end position="267"/>
    </location>
</feature>
<evidence type="ECO:0000256" key="7">
    <source>
        <dbReference type="ARBA" id="ARBA00023170"/>
    </source>
</evidence>
<dbReference type="PANTHER" id="PTHR45695:SF15">
    <property type="entry name" value="OPSIN RH2"/>
    <property type="match status" value="1"/>
</dbReference>
<comment type="function">
    <text evidence="10">Receptor for NPAF (A-18-F-amide) and NPFF (F-8-F-amide) neuropeptides, also known as morphine-modulating peptides. Can also be activated by a variety of naturally occurring or synthetic FMRF-amide like ligands. This receptor mediates its action by association with G proteins that activate a phosphatidylinositol-calcium second messenger system.</text>
</comment>
<dbReference type="PRINTS" id="PR00237">
    <property type="entry name" value="GPCRRHODOPSN"/>
</dbReference>
<dbReference type="AlphaFoldDB" id="A0AAV5VZA1"/>
<evidence type="ECO:0000256" key="2">
    <source>
        <dbReference type="ARBA" id="ARBA00022692"/>
    </source>
</evidence>
<evidence type="ECO:0000256" key="13">
    <source>
        <dbReference type="SAM" id="Phobius"/>
    </source>
</evidence>
<evidence type="ECO:0000256" key="6">
    <source>
        <dbReference type="ARBA" id="ARBA00023157"/>
    </source>
</evidence>
<feature type="region of interest" description="Disordered" evidence="12">
    <location>
        <begin position="334"/>
        <end position="379"/>
    </location>
</feature>
<dbReference type="PROSITE" id="PS50262">
    <property type="entry name" value="G_PROTEIN_RECEP_F1_2"/>
    <property type="match status" value="1"/>
</dbReference>
<evidence type="ECO:0000256" key="1">
    <source>
        <dbReference type="ARBA" id="ARBA00004141"/>
    </source>
</evidence>
<dbReference type="SUPFAM" id="SSF81321">
    <property type="entry name" value="Family A G protein-coupled receptor-like"/>
    <property type="match status" value="1"/>
</dbReference>
<keyword evidence="5 13" id="KW-0472">Membrane</keyword>
<dbReference type="InterPro" id="IPR017452">
    <property type="entry name" value="GPCR_Rhodpsn_7TM"/>
</dbReference>
<name>A0AAV5VZA1_9BILA</name>
<evidence type="ECO:0000256" key="9">
    <source>
        <dbReference type="ARBA" id="ARBA00023224"/>
    </source>
</evidence>
<evidence type="ECO:0000259" key="14">
    <source>
        <dbReference type="PROSITE" id="PS50262"/>
    </source>
</evidence>
<dbReference type="Gene3D" id="1.20.1070.10">
    <property type="entry name" value="Rhodopsin 7-helix transmembrane proteins"/>
    <property type="match status" value="1"/>
</dbReference>
<keyword evidence="16" id="KW-1185">Reference proteome</keyword>
<dbReference type="PRINTS" id="PR01570">
    <property type="entry name" value="NPFFRECEPTOR"/>
</dbReference>
<feature type="domain" description="G-protein coupled receptors family 1 profile" evidence="14">
    <location>
        <begin position="42"/>
        <end position="303"/>
    </location>
</feature>
<accession>A0AAV5VZA1</accession>
<dbReference type="GO" id="GO:0008188">
    <property type="term" value="F:neuropeptide receptor activity"/>
    <property type="evidence" value="ECO:0007669"/>
    <property type="project" value="InterPro"/>
</dbReference>
<feature type="compositionally biased region" description="Basic and acidic residues" evidence="12">
    <location>
        <begin position="349"/>
        <end position="364"/>
    </location>
</feature>
<keyword evidence="9 11" id="KW-0807">Transducer</keyword>
<keyword evidence="3 13" id="KW-1133">Transmembrane helix</keyword>
<evidence type="ECO:0000256" key="4">
    <source>
        <dbReference type="ARBA" id="ARBA00023040"/>
    </source>
</evidence>
<dbReference type="PANTHER" id="PTHR45695">
    <property type="entry name" value="LEUCOKININ RECEPTOR-RELATED"/>
    <property type="match status" value="1"/>
</dbReference>
<evidence type="ECO:0000256" key="5">
    <source>
        <dbReference type="ARBA" id="ARBA00023136"/>
    </source>
</evidence>
<dbReference type="Pfam" id="PF00001">
    <property type="entry name" value="7tm_1"/>
    <property type="match status" value="1"/>
</dbReference>
<evidence type="ECO:0000313" key="16">
    <source>
        <dbReference type="Proteomes" id="UP001432322"/>
    </source>
</evidence>
<evidence type="ECO:0000256" key="3">
    <source>
        <dbReference type="ARBA" id="ARBA00022989"/>
    </source>
</evidence>
<sequence length="379" mass="43267">FQYVSIMSENEDDTLEFYRHQIGVTVAYTLFYSLVFVIGLLGNTFVVTTVVSNRQFRTTTDYLISSLAVADLLIIVFCLPTTLLNNILTEWHLGGIICKMSTWINSSTSCASIYTLVFVTADRFFAICHTLKYQTFDTKYTLHIIGVIWIVSSILAGPNLFWYNEVQYNFTTESNTTLTCKLCFSTVDEKTYFVSVNLLIAFCVPFLLISIFYTRIFIRVSTHTSLAVDAQIRDERIKLRVAKMMFLVIIVFAICWTPLYMIYAYFFFIADHTSAVFEIASIFLRPFFQWLSLLSSGVNPIIYCLYSQKYRKAALSSFCPNSYEKVRGVSSSRETESSKFTRNGTTSGRHRDSSYCSPWRKDESSIGSLVHSPMGTSAL</sequence>
<proteinExistence type="inferred from homology"/>
<keyword evidence="7 11" id="KW-0675">Receptor</keyword>
<dbReference type="SMART" id="SM01381">
    <property type="entry name" value="7TM_GPCR_Srsx"/>
    <property type="match status" value="1"/>
</dbReference>
<dbReference type="GO" id="GO:0005886">
    <property type="term" value="C:plasma membrane"/>
    <property type="evidence" value="ECO:0007669"/>
    <property type="project" value="TreeGrafter"/>
</dbReference>
<gene>
    <name evidence="15" type="ORF">PFISCL1PPCAC_14697</name>
</gene>
<dbReference type="EMBL" id="BTSY01000004">
    <property type="protein sequence ID" value="GMT23400.1"/>
    <property type="molecule type" value="Genomic_DNA"/>
</dbReference>
<evidence type="ECO:0000256" key="12">
    <source>
        <dbReference type="SAM" id="MobiDB-lite"/>
    </source>
</evidence>
<keyword evidence="6" id="KW-1015">Disulfide bond</keyword>
<feature type="transmembrane region" description="Helical" evidence="13">
    <location>
        <begin position="192"/>
        <end position="213"/>
    </location>
</feature>
<protein>
    <recommendedName>
        <fullName evidence="14">G-protein coupled receptors family 1 profile domain-containing protein</fullName>
    </recommendedName>
</protein>
<dbReference type="InterPro" id="IPR005395">
    <property type="entry name" value="NPFF_rcpt"/>
</dbReference>
<comment type="similarity">
    <text evidence="11">Belongs to the G-protein coupled receptor 1 family.</text>
</comment>
<evidence type="ECO:0000256" key="10">
    <source>
        <dbReference type="ARBA" id="ARBA00025478"/>
    </source>
</evidence>
<evidence type="ECO:0000313" key="15">
    <source>
        <dbReference type="EMBL" id="GMT23400.1"/>
    </source>
</evidence>
<evidence type="ECO:0000256" key="8">
    <source>
        <dbReference type="ARBA" id="ARBA00023180"/>
    </source>
</evidence>
<feature type="transmembrane region" description="Helical" evidence="13">
    <location>
        <begin position="63"/>
        <end position="83"/>
    </location>
</feature>
<feature type="non-terminal residue" evidence="15">
    <location>
        <position position="1"/>
    </location>
</feature>
<keyword evidence="2 11" id="KW-0812">Transmembrane</keyword>
<reference evidence="15" key="1">
    <citation type="submission" date="2023-10" db="EMBL/GenBank/DDBJ databases">
        <title>Genome assembly of Pristionchus species.</title>
        <authorList>
            <person name="Yoshida K."/>
            <person name="Sommer R.J."/>
        </authorList>
    </citation>
    <scope>NUCLEOTIDE SEQUENCE</scope>
    <source>
        <strain evidence="15">RS5133</strain>
    </source>
</reference>
<feature type="transmembrane region" description="Helical" evidence="13">
    <location>
        <begin position="287"/>
        <end position="306"/>
    </location>
</feature>
<feature type="transmembrane region" description="Helical" evidence="13">
    <location>
        <begin position="103"/>
        <end position="121"/>
    </location>
</feature>
<organism evidence="15 16">
    <name type="scientific">Pristionchus fissidentatus</name>
    <dbReference type="NCBI Taxonomy" id="1538716"/>
    <lineage>
        <taxon>Eukaryota</taxon>
        <taxon>Metazoa</taxon>
        <taxon>Ecdysozoa</taxon>
        <taxon>Nematoda</taxon>
        <taxon>Chromadorea</taxon>
        <taxon>Rhabditida</taxon>
        <taxon>Rhabditina</taxon>
        <taxon>Diplogasteromorpha</taxon>
        <taxon>Diplogasteroidea</taxon>
        <taxon>Neodiplogasteridae</taxon>
        <taxon>Pristionchus</taxon>
    </lineage>
</organism>
<dbReference type="PROSITE" id="PS00237">
    <property type="entry name" value="G_PROTEIN_RECEP_F1_1"/>
    <property type="match status" value="1"/>
</dbReference>
<keyword evidence="4 11" id="KW-0297">G-protein coupled receptor</keyword>
<keyword evidence="8" id="KW-0325">Glycoprotein</keyword>
<comment type="subcellular location">
    <subcellularLocation>
        <location evidence="1">Membrane</location>
        <topology evidence="1">Multi-pass membrane protein</topology>
    </subcellularLocation>
</comment>
<comment type="caution">
    <text evidence="15">The sequence shown here is derived from an EMBL/GenBank/DDBJ whole genome shotgun (WGS) entry which is preliminary data.</text>
</comment>
<feature type="transmembrane region" description="Helical" evidence="13">
    <location>
        <begin position="142"/>
        <end position="163"/>
    </location>
</feature>
<evidence type="ECO:0000256" key="11">
    <source>
        <dbReference type="RuleBase" id="RU000688"/>
    </source>
</evidence>
<feature type="transmembrane region" description="Helical" evidence="13">
    <location>
        <begin position="30"/>
        <end position="51"/>
    </location>
</feature>